<evidence type="ECO:0000256" key="1">
    <source>
        <dbReference type="SAM" id="MobiDB-lite"/>
    </source>
</evidence>
<dbReference type="Gene3D" id="1.25.40.10">
    <property type="entry name" value="Tetratricopeptide repeat domain"/>
    <property type="match status" value="1"/>
</dbReference>
<dbReference type="Proteomes" id="UP000521943">
    <property type="component" value="Unassembled WGS sequence"/>
</dbReference>
<dbReference type="AlphaFoldDB" id="A0A8H6M8S3"/>
<sequence length="479" mass="53373">MGNCLAGFGRFCRQYCCCCCCREDDETAEELHQRGADSWRQYNDEENKSSEARPAYLTDAITFYTKALSLAGGAHHLRTTILVDLIFALLENENPSQQDRLALIEQYFTDAQVAKPLDPEPRQAIAIKLGGFYEDLWKTPSNEHHFERCIVNYTQAAHSGPSAEAGVEWFLVVAELHMMRKENSHDEKALQALRAAREACPQTDGWITQRYKIAKGMYATHTRLSNGGQDKAHLESAIAECGSALDIPVPQKDRLQLLADYVRCVSVLLEAHQVTPIGGITQAASHGREALLLLSDTADRDNRKLPVIVALANILSYTRGDIREMGLDEALLLYERAEAVATMDGDLLSKMAEAVWLKGSRTNSLGELQKAIDLYNRAYDETAEDLKANIANNIATIYLEKANNANVPELEMARVFYLKAKKDALDDREKLYFAEQVSKIDNALLDLKEPGAAEAPPRRTLSGQRRQGTRKATLPDELG</sequence>
<organism evidence="2 3">
    <name type="scientific">Ephemerocybe angulata</name>
    <dbReference type="NCBI Taxonomy" id="980116"/>
    <lineage>
        <taxon>Eukaryota</taxon>
        <taxon>Fungi</taxon>
        <taxon>Dikarya</taxon>
        <taxon>Basidiomycota</taxon>
        <taxon>Agaricomycotina</taxon>
        <taxon>Agaricomycetes</taxon>
        <taxon>Agaricomycetidae</taxon>
        <taxon>Agaricales</taxon>
        <taxon>Agaricineae</taxon>
        <taxon>Psathyrellaceae</taxon>
        <taxon>Ephemerocybe</taxon>
    </lineage>
</organism>
<evidence type="ECO:0000313" key="2">
    <source>
        <dbReference type="EMBL" id="KAF6756291.1"/>
    </source>
</evidence>
<name>A0A8H6M8S3_9AGAR</name>
<gene>
    <name evidence="2" type="ORF">DFP72DRAFT_893776</name>
</gene>
<comment type="caution">
    <text evidence="2">The sequence shown here is derived from an EMBL/GenBank/DDBJ whole genome shotgun (WGS) entry which is preliminary data.</text>
</comment>
<proteinExistence type="predicted"/>
<evidence type="ECO:0000313" key="3">
    <source>
        <dbReference type="Proteomes" id="UP000521943"/>
    </source>
</evidence>
<protein>
    <submittedName>
        <fullName evidence="2">Uncharacterized protein</fullName>
    </submittedName>
</protein>
<keyword evidence="3" id="KW-1185">Reference proteome</keyword>
<reference evidence="2 3" key="1">
    <citation type="submission" date="2020-07" db="EMBL/GenBank/DDBJ databases">
        <title>Comparative genomics of pyrophilous fungi reveals a link between fire events and developmental genes.</title>
        <authorList>
            <consortium name="DOE Joint Genome Institute"/>
            <person name="Steindorff A.S."/>
            <person name="Carver A."/>
            <person name="Calhoun S."/>
            <person name="Stillman K."/>
            <person name="Liu H."/>
            <person name="Lipzen A."/>
            <person name="Pangilinan J."/>
            <person name="Labutti K."/>
            <person name="Bruns T.D."/>
            <person name="Grigoriev I.V."/>
        </authorList>
    </citation>
    <scope>NUCLEOTIDE SEQUENCE [LARGE SCALE GENOMIC DNA]</scope>
    <source>
        <strain evidence="2 3">CBS 144469</strain>
    </source>
</reference>
<feature type="region of interest" description="Disordered" evidence="1">
    <location>
        <begin position="448"/>
        <end position="479"/>
    </location>
</feature>
<dbReference type="EMBL" id="JACGCI010000026">
    <property type="protein sequence ID" value="KAF6756291.1"/>
    <property type="molecule type" value="Genomic_DNA"/>
</dbReference>
<accession>A0A8H6M8S3</accession>
<dbReference type="InterPro" id="IPR011990">
    <property type="entry name" value="TPR-like_helical_dom_sf"/>
</dbReference>
<dbReference type="OrthoDB" id="2956426at2759"/>